<gene>
    <name evidence="1" type="ORF">SS1G_03167</name>
</gene>
<accession>A7ECX8</accession>
<dbReference type="KEGG" id="ssl:SS1G_03167"/>
<dbReference type="RefSeq" id="XP_001595079.1">
    <property type="nucleotide sequence ID" value="XM_001595029.1"/>
</dbReference>
<evidence type="ECO:0000313" key="2">
    <source>
        <dbReference type="Proteomes" id="UP000001312"/>
    </source>
</evidence>
<dbReference type="InParanoid" id="A7ECX8"/>
<protein>
    <submittedName>
        <fullName evidence="1">Uncharacterized protein</fullName>
    </submittedName>
</protein>
<proteinExistence type="predicted"/>
<dbReference type="GeneID" id="5491313"/>
<reference evidence="2" key="1">
    <citation type="journal article" date="2011" name="PLoS Genet.">
        <title>Genomic analysis of the necrotrophic fungal pathogens Sclerotinia sclerotiorum and Botrytis cinerea.</title>
        <authorList>
            <person name="Amselem J."/>
            <person name="Cuomo C.A."/>
            <person name="van Kan J.A."/>
            <person name="Viaud M."/>
            <person name="Benito E.P."/>
            <person name="Couloux A."/>
            <person name="Coutinho P.M."/>
            <person name="de Vries R.P."/>
            <person name="Dyer P.S."/>
            <person name="Fillinger S."/>
            <person name="Fournier E."/>
            <person name="Gout L."/>
            <person name="Hahn M."/>
            <person name="Kohn L."/>
            <person name="Lapalu N."/>
            <person name="Plummer K.M."/>
            <person name="Pradier J.M."/>
            <person name="Quevillon E."/>
            <person name="Sharon A."/>
            <person name="Simon A."/>
            <person name="ten Have A."/>
            <person name="Tudzynski B."/>
            <person name="Tudzynski P."/>
            <person name="Wincker P."/>
            <person name="Andrew M."/>
            <person name="Anthouard V."/>
            <person name="Beever R.E."/>
            <person name="Beffa R."/>
            <person name="Benoit I."/>
            <person name="Bouzid O."/>
            <person name="Brault B."/>
            <person name="Chen Z."/>
            <person name="Choquer M."/>
            <person name="Collemare J."/>
            <person name="Cotton P."/>
            <person name="Danchin E.G."/>
            <person name="Da Silva C."/>
            <person name="Gautier A."/>
            <person name="Giraud C."/>
            <person name="Giraud T."/>
            <person name="Gonzalez C."/>
            <person name="Grossetete S."/>
            <person name="Guldener U."/>
            <person name="Henrissat B."/>
            <person name="Howlett B.J."/>
            <person name="Kodira C."/>
            <person name="Kretschmer M."/>
            <person name="Lappartient A."/>
            <person name="Leroch M."/>
            <person name="Levis C."/>
            <person name="Mauceli E."/>
            <person name="Neuveglise C."/>
            <person name="Oeser B."/>
            <person name="Pearson M."/>
            <person name="Poulain J."/>
            <person name="Poussereau N."/>
            <person name="Quesneville H."/>
            <person name="Rascle C."/>
            <person name="Schumacher J."/>
            <person name="Segurens B."/>
            <person name="Sexton A."/>
            <person name="Silva E."/>
            <person name="Sirven C."/>
            <person name="Soanes D.M."/>
            <person name="Talbot N.J."/>
            <person name="Templeton M."/>
            <person name="Yandava C."/>
            <person name="Yarden O."/>
            <person name="Zeng Q."/>
            <person name="Rollins J.A."/>
            <person name="Lebrun M.H."/>
            <person name="Dickman M."/>
        </authorList>
    </citation>
    <scope>NUCLEOTIDE SEQUENCE [LARGE SCALE GENOMIC DNA]</scope>
    <source>
        <strain evidence="2">ATCC 18683 / 1980 / Ss-1</strain>
    </source>
</reference>
<sequence>MVDMLPMPIARGKLTAVGRLGAVPIARTPIVPLALFLNNKDGNRCITSSNMLVRGIWIGND</sequence>
<dbReference type="HOGENOM" id="CLU_2924079_0_0_1"/>
<evidence type="ECO:0000313" key="1">
    <source>
        <dbReference type="EMBL" id="EDO00694.1"/>
    </source>
</evidence>
<name>A7ECX8_SCLS1</name>
<keyword evidence="2" id="KW-1185">Reference proteome</keyword>
<organism evidence="1 2">
    <name type="scientific">Sclerotinia sclerotiorum (strain ATCC 18683 / 1980 / Ss-1)</name>
    <name type="common">White mold</name>
    <name type="synonym">Whetzelinia sclerotiorum</name>
    <dbReference type="NCBI Taxonomy" id="665079"/>
    <lineage>
        <taxon>Eukaryota</taxon>
        <taxon>Fungi</taxon>
        <taxon>Dikarya</taxon>
        <taxon>Ascomycota</taxon>
        <taxon>Pezizomycotina</taxon>
        <taxon>Leotiomycetes</taxon>
        <taxon>Helotiales</taxon>
        <taxon>Sclerotiniaceae</taxon>
        <taxon>Sclerotinia</taxon>
    </lineage>
</organism>
<dbReference type="EMBL" id="CH476624">
    <property type="protein sequence ID" value="EDO00694.1"/>
    <property type="molecule type" value="Genomic_DNA"/>
</dbReference>
<dbReference type="AlphaFoldDB" id="A7ECX8"/>
<dbReference type="Proteomes" id="UP000001312">
    <property type="component" value="Unassembled WGS sequence"/>
</dbReference>